<sequence>MQECTVLNAEFALAELTAQEYITLIILNLLSGKTTFPGKFLRQRFGERSMRHVKIILMTFLLLALLLPTIGWGKQAQEFDNNRARLLGHMIQQQLSRNHYSQKPTDDNLSHAAFDLYLKQLDFQKRFLLLEDVAQLKGYQDLIDDSIRRGRLELPKTGRNLLIQRIDQVEKMTEELLQEKIDYQLEEALETDPEKLTFVADEKQLRERWRKILKFQILSRYLNLREDEVGVDDDGALLPVTAEKEQELLKQAEEKVAKANQSMFQRMRDETVQDHYDRYLNAIARAFDPHTSYLPPEGKEDFDIQMSGSLEGIGATLREDDGYIKVVKIIPGSAAYKQGQLEADDIILKVGEGSAEPVDITDTRIRDAVALIRGKKGTEVRLSVKKPDGRRLVIPIVRDVVEISETFAKGTTIRDEESKRTFGYVKIPSFYRDYSGKTNRNVTDDLRDELKKLKKENISGLILDLRNNGGGSLSDAVSVTGLFIKTGPVVQVRSGDGRIRVMSDDDRGIEYDGPMIVLVNRFSASASEILAGALQDYGRALIVGDEHTHGKGTVQALLDLDRYVNLRGMEKYMPLGAVKVTIQKFYRISGESTQEKGVTPDVVLPSRLDGLESGEKYLDYALTWDHIGSADYQRWKASPQNIDKLKQLSSMRLGKSEDFHEIIVAAEEANARREQTEQSLRLSDMVAEREKLRNAEEGLSPHSAMGAGMDNDKDKDPPSLDEEIAEDPYVTEGKLLLLNLLAS</sequence>
<dbReference type="Gene3D" id="2.30.42.10">
    <property type="match status" value="1"/>
</dbReference>
<dbReference type="CDD" id="cd06782">
    <property type="entry name" value="cpPDZ_CPP-like"/>
    <property type="match status" value="1"/>
</dbReference>
<dbReference type="FunFam" id="3.90.226.10:FF:000090">
    <property type="entry name" value="Tail-specific protease"/>
    <property type="match status" value="1"/>
</dbReference>
<keyword evidence="2 5" id="KW-0645">Protease</keyword>
<dbReference type="SMART" id="SM00245">
    <property type="entry name" value="TSPc"/>
    <property type="match status" value="1"/>
</dbReference>
<keyword evidence="4 5" id="KW-0720">Serine protease</keyword>
<dbReference type="STRING" id="1122189.SAMN02745165_02611"/>
<evidence type="ECO:0000313" key="11">
    <source>
        <dbReference type="Proteomes" id="UP000184171"/>
    </source>
</evidence>
<keyword evidence="6" id="KW-0175">Coiled coil</keyword>
<evidence type="ECO:0000256" key="4">
    <source>
        <dbReference type="ARBA" id="ARBA00022825"/>
    </source>
</evidence>
<dbReference type="InterPro" id="IPR001478">
    <property type="entry name" value="PDZ"/>
</dbReference>
<dbReference type="GO" id="GO:0008236">
    <property type="term" value="F:serine-type peptidase activity"/>
    <property type="evidence" value="ECO:0007669"/>
    <property type="project" value="UniProtKB-KW"/>
</dbReference>
<dbReference type="GO" id="GO:0004175">
    <property type="term" value="F:endopeptidase activity"/>
    <property type="evidence" value="ECO:0007669"/>
    <property type="project" value="TreeGrafter"/>
</dbReference>
<evidence type="ECO:0000313" key="10">
    <source>
        <dbReference type="EMBL" id="SHJ52998.1"/>
    </source>
</evidence>
<comment type="similarity">
    <text evidence="1 5">Belongs to the peptidase S41A family.</text>
</comment>
<dbReference type="InterPro" id="IPR040573">
    <property type="entry name" value="TSP_N"/>
</dbReference>
<dbReference type="AlphaFoldDB" id="A0A1M6K251"/>
<dbReference type="PANTHER" id="PTHR32060:SF22">
    <property type="entry name" value="CARBOXYL-TERMINAL-PROCESSING PEPTIDASE 3, CHLOROPLASTIC"/>
    <property type="match status" value="1"/>
</dbReference>
<keyword evidence="8" id="KW-0812">Transmembrane</keyword>
<dbReference type="InterPro" id="IPR036034">
    <property type="entry name" value="PDZ_sf"/>
</dbReference>
<dbReference type="Pfam" id="PF03572">
    <property type="entry name" value="Peptidase_S41"/>
    <property type="match status" value="1"/>
</dbReference>
<evidence type="ECO:0000256" key="8">
    <source>
        <dbReference type="SAM" id="Phobius"/>
    </source>
</evidence>
<proteinExistence type="inferred from homology"/>
<dbReference type="EMBL" id="FQZT01000009">
    <property type="protein sequence ID" value="SHJ52998.1"/>
    <property type="molecule type" value="Genomic_DNA"/>
</dbReference>
<dbReference type="PROSITE" id="PS50106">
    <property type="entry name" value="PDZ"/>
    <property type="match status" value="1"/>
</dbReference>
<dbReference type="NCBIfam" id="TIGR00225">
    <property type="entry name" value="prc"/>
    <property type="match status" value="1"/>
</dbReference>
<dbReference type="InterPro" id="IPR005151">
    <property type="entry name" value="Tail-specific_protease"/>
</dbReference>
<keyword evidence="11" id="KW-1185">Reference proteome</keyword>
<dbReference type="InterPro" id="IPR004447">
    <property type="entry name" value="Peptidase_S41A"/>
</dbReference>
<dbReference type="Proteomes" id="UP000184171">
    <property type="component" value="Unassembled WGS sequence"/>
</dbReference>
<dbReference type="InterPro" id="IPR020992">
    <property type="entry name" value="Tail_Prtase_C"/>
</dbReference>
<name>A0A1M6K251_MALRU</name>
<reference evidence="10 11" key="1">
    <citation type="submission" date="2016-11" db="EMBL/GenBank/DDBJ databases">
        <authorList>
            <person name="Jaros S."/>
            <person name="Januszkiewicz K."/>
            <person name="Wedrychowicz H."/>
        </authorList>
    </citation>
    <scope>NUCLEOTIDE SEQUENCE [LARGE SCALE GENOMIC DNA]</scope>
    <source>
        <strain evidence="10 11">DSM 5091</strain>
    </source>
</reference>
<dbReference type="SMART" id="SM00228">
    <property type="entry name" value="PDZ"/>
    <property type="match status" value="1"/>
</dbReference>
<accession>A0A1M6K251</accession>
<dbReference type="SUPFAM" id="SSF52096">
    <property type="entry name" value="ClpP/crotonase"/>
    <property type="match status" value="1"/>
</dbReference>
<dbReference type="Pfam" id="PF11818">
    <property type="entry name" value="DUF3340"/>
    <property type="match status" value="1"/>
</dbReference>
<protein>
    <submittedName>
        <fullName evidence="10">C-terminal processing peptidase-1. Serine peptidase. MEROPS family S41A</fullName>
    </submittedName>
</protein>
<evidence type="ECO:0000259" key="9">
    <source>
        <dbReference type="PROSITE" id="PS50106"/>
    </source>
</evidence>
<keyword evidence="3 5" id="KW-0378">Hydrolase</keyword>
<dbReference type="Pfam" id="PF17804">
    <property type="entry name" value="TSP_NTD"/>
    <property type="match status" value="1"/>
</dbReference>
<evidence type="ECO:0000256" key="1">
    <source>
        <dbReference type="ARBA" id="ARBA00009179"/>
    </source>
</evidence>
<organism evidence="10 11">
    <name type="scientific">Malonomonas rubra DSM 5091</name>
    <dbReference type="NCBI Taxonomy" id="1122189"/>
    <lineage>
        <taxon>Bacteria</taxon>
        <taxon>Pseudomonadati</taxon>
        <taxon>Thermodesulfobacteriota</taxon>
        <taxon>Desulfuromonadia</taxon>
        <taxon>Desulfuromonadales</taxon>
        <taxon>Geopsychrobacteraceae</taxon>
        <taxon>Malonomonas</taxon>
    </lineage>
</organism>
<dbReference type="GO" id="GO:0006508">
    <property type="term" value="P:proteolysis"/>
    <property type="evidence" value="ECO:0007669"/>
    <property type="project" value="UniProtKB-KW"/>
</dbReference>
<feature type="transmembrane region" description="Helical" evidence="8">
    <location>
        <begin position="53"/>
        <end position="73"/>
    </location>
</feature>
<dbReference type="SUPFAM" id="SSF50156">
    <property type="entry name" value="PDZ domain-like"/>
    <property type="match status" value="1"/>
</dbReference>
<feature type="domain" description="PDZ" evidence="9">
    <location>
        <begin position="303"/>
        <end position="373"/>
    </location>
</feature>
<evidence type="ECO:0000256" key="5">
    <source>
        <dbReference type="RuleBase" id="RU004404"/>
    </source>
</evidence>
<dbReference type="CDD" id="cd07560">
    <property type="entry name" value="Peptidase_S41_CPP"/>
    <property type="match status" value="1"/>
</dbReference>
<dbReference type="Pfam" id="PF00595">
    <property type="entry name" value="PDZ"/>
    <property type="match status" value="1"/>
</dbReference>
<evidence type="ECO:0000256" key="3">
    <source>
        <dbReference type="ARBA" id="ARBA00022801"/>
    </source>
</evidence>
<dbReference type="InterPro" id="IPR029045">
    <property type="entry name" value="ClpP/crotonase-like_dom_sf"/>
</dbReference>
<evidence type="ECO:0000256" key="6">
    <source>
        <dbReference type="SAM" id="Coils"/>
    </source>
</evidence>
<dbReference type="GO" id="GO:0007165">
    <property type="term" value="P:signal transduction"/>
    <property type="evidence" value="ECO:0007669"/>
    <property type="project" value="TreeGrafter"/>
</dbReference>
<evidence type="ECO:0000256" key="7">
    <source>
        <dbReference type="SAM" id="MobiDB-lite"/>
    </source>
</evidence>
<feature type="coiled-coil region" evidence="6">
    <location>
        <begin position="159"/>
        <end position="186"/>
    </location>
</feature>
<dbReference type="PANTHER" id="PTHR32060">
    <property type="entry name" value="TAIL-SPECIFIC PROTEASE"/>
    <property type="match status" value="1"/>
</dbReference>
<evidence type="ECO:0000256" key="2">
    <source>
        <dbReference type="ARBA" id="ARBA00022670"/>
    </source>
</evidence>
<dbReference type="GO" id="GO:0030288">
    <property type="term" value="C:outer membrane-bounded periplasmic space"/>
    <property type="evidence" value="ECO:0007669"/>
    <property type="project" value="TreeGrafter"/>
</dbReference>
<keyword evidence="8" id="KW-1133">Transmembrane helix</keyword>
<feature type="region of interest" description="Disordered" evidence="7">
    <location>
        <begin position="694"/>
        <end position="727"/>
    </location>
</feature>
<gene>
    <name evidence="10" type="ORF">SAMN02745165_02611</name>
</gene>
<dbReference type="Gene3D" id="3.90.226.10">
    <property type="entry name" value="2-enoyl-CoA Hydratase, Chain A, domain 1"/>
    <property type="match status" value="1"/>
</dbReference>
<feature type="transmembrane region" description="Helical" evidence="8">
    <location>
        <begin position="21"/>
        <end position="41"/>
    </location>
</feature>
<keyword evidence="8" id="KW-0472">Membrane</keyword>